<reference evidence="3 4" key="1">
    <citation type="submission" date="2020-03" db="EMBL/GenBank/DDBJ databases">
        <title>Whole genome shotgun sequence of Phytohabitans flavus NBRC 107702.</title>
        <authorList>
            <person name="Komaki H."/>
            <person name="Tamura T."/>
        </authorList>
    </citation>
    <scope>NUCLEOTIDE SEQUENCE [LARGE SCALE GENOMIC DNA]</scope>
    <source>
        <strain evidence="3 4">NBRC 107702</strain>
    </source>
</reference>
<keyword evidence="2" id="KW-0812">Transmembrane</keyword>
<protein>
    <submittedName>
        <fullName evidence="3">Uncharacterized protein</fullName>
    </submittedName>
</protein>
<name>A0A6F8Y8S3_9ACTN</name>
<keyword evidence="2" id="KW-0472">Membrane</keyword>
<proteinExistence type="predicted"/>
<keyword evidence="2" id="KW-1133">Transmembrane helix</keyword>
<dbReference type="KEGG" id="pfla:Pflav_088770"/>
<evidence type="ECO:0000313" key="4">
    <source>
        <dbReference type="Proteomes" id="UP000502508"/>
    </source>
</evidence>
<feature type="transmembrane region" description="Helical" evidence="2">
    <location>
        <begin position="22"/>
        <end position="45"/>
    </location>
</feature>
<keyword evidence="4" id="KW-1185">Reference proteome</keyword>
<evidence type="ECO:0000313" key="3">
    <source>
        <dbReference type="EMBL" id="BCB82467.1"/>
    </source>
</evidence>
<dbReference type="AlphaFoldDB" id="A0A6F8Y8S3"/>
<accession>A0A6F8Y8S3</accession>
<evidence type="ECO:0000256" key="1">
    <source>
        <dbReference type="SAM" id="MobiDB-lite"/>
    </source>
</evidence>
<evidence type="ECO:0000256" key="2">
    <source>
        <dbReference type="SAM" id="Phobius"/>
    </source>
</evidence>
<dbReference type="EMBL" id="AP022870">
    <property type="protein sequence ID" value="BCB82467.1"/>
    <property type="molecule type" value="Genomic_DNA"/>
</dbReference>
<dbReference type="Proteomes" id="UP000502508">
    <property type="component" value="Chromosome"/>
</dbReference>
<dbReference type="RefSeq" id="WP_173041983.1">
    <property type="nucleotide sequence ID" value="NZ_AP022870.1"/>
</dbReference>
<reference evidence="3 4" key="2">
    <citation type="submission" date="2020-03" db="EMBL/GenBank/DDBJ databases">
        <authorList>
            <person name="Ichikawa N."/>
            <person name="Kimura A."/>
            <person name="Kitahashi Y."/>
            <person name="Uohara A."/>
        </authorList>
    </citation>
    <scope>NUCLEOTIDE SEQUENCE [LARGE SCALE GENOMIC DNA]</scope>
    <source>
        <strain evidence="3 4">NBRC 107702</strain>
    </source>
</reference>
<sequence length="75" mass="7755">MSAAHPAHRARRPDGSGAGQSLAMLVILLLSLPLLPFVLLVVAVVRVRGRLSSVRAARQSATLTQPASAIPPPAV</sequence>
<feature type="region of interest" description="Disordered" evidence="1">
    <location>
        <begin position="55"/>
        <end position="75"/>
    </location>
</feature>
<gene>
    <name evidence="3" type="ORF">Pflav_088770</name>
</gene>
<organism evidence="3 4">
    <name type="scientific">Phytohabitans flavus</name>
    <dbReference type="NCBI Taxonomy" id="1076124"/>
    <lineage>
        <taxon>Bacteria</taxon>
        <taxon>Bacillati</taxon>
        <taxon>Actinomycetota</taxon>
        <taxon>Actinomycetes</taxon>
        <taxon>Micromonosporales</taxon>
        <taxon>Micromonosporaceae</taxon>
    </lineage>
</organism>